<dbReference type="Gene3D" id="2.40.30.170">
    <property type="match status" value="1"/>
</dbReference>
<organism evidence="5 6">
    <name type="scientific">Methylocystis rosea</name>
    <dbReference type="NCBI Taxonomy" id="173366"/>
    <lineage>
        <taxon>Bacteria</taxon>
        <taxon>Pseudomonadati</taxon>
        <taxon>Pseudomonadota</taxon>
        <taxon>Alphaproteobacteria</taxon>
        <taxon>Hyphomicrobiales</taxon>
        <taxon>Methylocystaceae</taxon>
        <taxon>Methylocystis</taxon>
    </lineage>
</organism>
<dbReference type="AlphaFoldDB" id="A0A3G8M3L9"/>
<evidence type="ECO:0000256" key="3">
    <source>
        <dbReference type="SAM" id="Coils"/>
    </source>
</evidence>
<evidence type="ECO:0000313" key="5">
    <source>
        <dbReference type="EMBL" id="AZG76521.1"/>
    </source>
</evidence>
<gene>
    <name evidence="5" type="ORF">EHO51_07145</name>
</gene>
<sequence>MKMSSRVVAILTFLGLAALGLFLFQSIESTQSTARATTSLASLAQHVAAAPGMVEPEGEEREISAQATGVIREMRVEENDEVAAGQIIAALDNTEQVARLESARAALALRQAELERLTNGARAEERREAKDALMEADAALDLARREHERRLPLTKSGVSPQAALDQATSHWNVNKARRAAIAERLAMLEAPPRAEDLAAARARVRLAEADVALSEALLEKTLVRSPIAGTILRRSRVAGEAVTHVPPTPIAIVGNVRGLRVRADVDETDVGKIVAGQRVEVTADAFPNQKFGGRVFRVSSRMGSKMVQTGRPTDRVDAKALQVLIDLDPGVKLPVGLRVDAYFLVHPLSAQTGWLQPMKAQKSAGRFAIARD</sequence>
<dbReference type="RefSeq" id="WP_018408226.1">
    <property type="nucleotide sequence ID" value="NZ_CP034086.1"/>
</dbReference>
<dbReference type="SUPFAM" id="SSF111369">
    <property type="entry name" value="HlyD-like secretion proteins"/>
    <property type="match status" value="2"/>
</dbReference>
<accession>A0A3G8M3L9</accession>
<dbReference type="EMBL" id="CP034086">
    <property type="protein sequence ID" value="AZG76521.1"/>
    <property type="molecule type" value="Genomic_DNA"/>
</dbReference>
<proteinExistence type="predicted"/>
<evidence type="ECO:0000256" key="1">
    <source>
        <dbReference type="ARBA" id="ARBA00004196"/>
    </source>
</evidence>
<dbReference type="GO" id="GO:0030313">
    <property type="term" value="C:cell envelope"/>
    <property type="evidence" value="ECO:0007669"/>
    <property type="project" value="UniProtKB-SubCell"/>
</dbReference>
<reference evidence="5 6" key="1">
    <citation type="submission" date="2018-11" db="EMBL/GenBank/DDBJ databases">
        <title>Genome squencing of methanotrophic bacteria isolated from alkaline groundwater in Korea.</title>
        <authorList>
            <person name="Nguyen L.N."/>
        </authorList>
    </citation>
    <scope>NUCLEOTIDE SEQUENCE [LARGE SCALE GENOMIC DNA]</scope>
    <source>
        <strain evidence="5 6">GW6</strain>
    </source>
</reference>
<dbReference type="Pfam" id="PF25881">
    <property type="entry name" value="HH_YBHG"/>
    <property type="match status" value="1"/>
</dbReference>
<comment type="subcellular location">
    <subcellularLocation>
        <location evidence="1">Cell envelope</location>
    </subcellularLocation>
</comment>
<dbReference type="PANTHER" id="PTHR32347">
    <property type="entry name" value="EFFLUX SYSTEM COMPONENT YKNX-RELATED"/>
    <property type="match status" value="1"/>
</dbReference>
<name>A0A3G8M3L9_9HYPH</name>
<dbReference type="PANTHER" id="PTHR32347:SF27">
    <property type="entry name" value="RND EFFLUX PUMP MEMBRANE FUSION PROTEIN BARREL-SANDWICH DOMAIN-CONTAINING PROTEIN"/>
    <property type="match status" value="1"/>
</dbReference>
<dbReference type="Gene3D" id="2.40.50.100">
    <property type="match status" value="1"/>
</dbReference>
<feature type="domain" description="YbhG-like alpha-helical hairpin" evidence="4">
    <location>
        <begin position="92"/>
        <end position="218"/>
    </location>
</feature>
<dbReference type="KEGG" id="mros:EHO51_07145"/>
<dbReference type="InterPro" id="IPR059052">
    <property type="entry name" value="HH_YbhG-like"/>
</dbReference>
<dbReference type="Gene3D" id="1.10.287.470">
    <property type="entry name" value="Helix hairpin bin"/>
    <property type="match status" value="1"/>
</dbReference>
<keyword evidence="2 3" id="KW-0175">Coiled coil</keyword>
<dbReference type="Proteomes" id="UP000273982">
    <property type="component" value="Chromosome"/>
</dbReference>
<evidence type="ECO:0000256" key="2">
    <source>
        <dbReference type="ARBA" id="ARBA00023054"/>
    </source>
</evidence>
<protein>
    <submittedName>
        <fullName evidence="5">HlyD family efflux transporter periplasmic adaptor subunit</fullName>
    </submittedName>
</protein>
<evidence type="ECO:0000313" key="6">
    <source>
        <dbReference type="Proteomes" id="UP000273982"/>
    </source>
</evidence>
<evidence type="ECO:0000259" key="4">
    <source>
        <dbReference type="Pfam" id="PF25881"/>
    </source>
</evidence>
<dbReference type="InterPro" id="IPR050465">
    <property type="entry name" value="UPF0194_transport"/>
</dbReference>
<feature type="coiled-coil region" evidence="3">
    <location>
        <begin position="97"/>
        <end position="146"/>
    </location>
</feature>